<feature type="transmembrane region" description="Helical" evidence="7">
    <location>
        <begin position="353"/>
        <end position="376"/>
    </location>
</feature>
<evidence type="ECO:0000256" key="5">
    <source>
        <dbReference type="ARBA" id="ARBA00022989"/>
    </source>
</evidence>
<gene>
    <name evidence="8" type="ORF">H9816_04970</name>
</gene>
<name>A0A9D2IM45_9BACT</name>
<keyword evidence="4 7" id="KW-0812">Transmembrane</keyword>
<keyword evidence="5 7" id="KW-1133">Transmembrane helix</keyword>
<comment type="caution">
    <text evidence="8">The sequence shown here is derived from an EMBL/GenBank/DDBJ whole genome shotgun (WGS) entry which is preliminary data.</text>
</comment>
<feature type="transmembrane region" description="Helical" evidence="7">
    <location>
        <begin position="252"/>
        <end position="272"/>
    </location>
</feature>
<feature type="transmembrane region" description="Helical" evidence="7">
    <location>
        <begin position="278"/>
        <end position="297"/>
    </location>
</feature>
<dbReference type="Proteomes" id="UP000824014">
    <property type="component" value="Unassembled WGS sequence"/>
</dbReference>
<dbReference type="EMBL" id="DXCC01000015">
    <property type="protein sequence ID" value="HIZ15242.1"/>
    <property type="molecule type" value="Genomic_DNA"/>
</dbReference>
<feature type="transmembrane region" description="Helical" evidence="7">
    <location>
        <begin position="221"/>
        <end position="245"/>
    </location>
</feature>
<protein>
    <submittedName>
        <fullName evidence="8">Permease</fullName>
    </submittedName>
</protein>
<dbReference type="Pfam" id="PF03773">
    <property type="entry name" value="ArsP_1"/>
    <property type="match status" value="1"/>
</dbReference>
<evidence type="ECO:0000256" key="4">
    <source>
        <dbReference type="ARBA" id="ARBA00022692"/>
    </source>
</evidence>
<feature type="transmembrane region" description="Helical" evidence="7">
    <location>
        <begin position="191"/>
        <end position="209"/>
    </location>
</feature>
<evidence type="ECO:0000256" key="3">
    <source>
        <dbReference type="ARBA" id="ARBA00022475"/>
    </source>
</evidence>
<evidence type="ECO:0000313" key="9">
    <source>
        <dbReference type="Proteomes" id="UP000824014"/>
    </source>
</evidence>
<feature type="transmembrane region" description="Helical" evidence="7">
    <location>
        <begin position="148"/>
        <end position="170"/>
    </location>
</feature>
<dbReference type="PANTHER" id="PTHR43299">
    <property type="entry name" value="UPF0718 PROTEIN YRAQ"/>
    <property type="match status" value="1"/>
</dbReference>
<accession>A0A9D2IM45</accession>
<evidence type="ECO:0000256" key="6">
    <source>
        <dbReference type="ARBA" id="ARBA00023136"/>
    </source>
</evidence>
<comment type="subcellular location">
    <subcellularLocation>
        <location evidence="1">Cell membrane</location>
        <topology evidence="1">Multi-pass membrane protein</topology>
    </subcellularLocation>
</comment>
<evidence type="ECO:0000256" key="7">
    <source>
        <dbReference type="SAM" id="Phobius"/>
    </source>
</evidence>
<feature type="transmembrane region" description="Helical" evidence="7">
    <location>
        <begin position="397"/>
        <end position="419"/>
    </location>
</feature>
<proteinExistence type="inferred from homology"/>
<evidence type="ECO:0000256" key="1">
    <source>
        <dbReference type="ARBA" id="ARBA00004651"/>
    </source>
</evidence>
<dbReference type="GO" id="GO:0005886">
    <property type="term" value="C:plasma membrane"/>
    <property type="evidence" value="ECO:0007669"/>
    <property type="project" value="UniProtKB-SubCell"/>
</dbReference>
<feature type="transmembrane region" description="Helical" evidence="7">
    <location>
        <begin position="120"/>
        <end position="142"/>
    </location>
</feature>
<keyword evidence="3" id="KW-1003">Cell membrane</keyword>
<feature type="transmembrane region" description="Helical" evidence="7">
    <location>
        <begin position="51"/>
        <end position="77"/>
    </location>
</feature>
<dbReference type="PANTHER" id="PTHR43299:SF1">
    <property type="entry name" value="UPF0718 PROTEIN YRAQ"/>
    <property type="match status" value="1"/>
</dbReference>
<reference evidence="8" key="2">
    <citation type="submission" date="2021-04" db="EMBL/GenBank/DDBJ databases">
        <authorList>
            <person name="Gilroy R."/>
        </authorList>
    </citation>
    <scope>NUCLEOTIDE SEQUENCE</scope>
    <source>
        <strain evidence="8">ChiHjej11B10-19426</strain>
    </source>
</reference>
<feature type="transmembrane region" description="Helical" evidence="7">
    <location>
        <begin position="309"/>
        <end position="333"/>
    </location>
</feature>
<dbReference type="InterPro" id="IPR005524">
    <property type="entry name" value="DUF318"/>
</dbReference>
<sequence length="446" mass="48490">MDTRKELKTLGWIIAVFAFVFFMPIADPRFRTAIDATLDLVQWYAQEHVILCLLPAFFIASTISVFVSQGAVIRYFGANAKRWLSYTVAALSGGILAVCSCTILPLFTSIYKRGAGLGPAIAFLYSGPAISILSIILTARILGMELGIARILGAVLFAVVIGLLMSLFFRKEERAKKEAQMNLTPPPETRPVWQTAFHFFTLVFILVFANWGAPSATDTGLWRAIFTGKWYITGAFALLLCWSLVRILRLRAAWVTFGALLTLTAALLANRFIPDPRLVPLVPMVVAIAALSVILLYDRRNPENREWALASWGFAKQIMPLLAAGVVTAGFLLGSTHGDTAIAGIIPNRWIEWAVGGNSLLSNFLASFTGAFMYFATLTEVPIIQGLLASGMGKGPALALLLAGPSLSLPNMLVIRSVMGTRKTVAYVSLVIVMATLAGFIFGNWC</sequence>
<feature type="transmembrane region" description="Helical" evidence="7">
    <location>
        <begin position="12"/>
        <end position="30"/>
    </location>
</feature>
<dbReference type="AlphaFoldDB" id="A0A9D2IM45"/>
<evidence type="ECO:0000313" key="8">
    <source>
        <dbReference type="EMBL" id="HIZ15242.1"/>
    </source>
</evidence>
<evidence type="ECO:0000256" key="2">
    <source>
        <dbReference type="ARBA" id="ARBA00006386"/>
    </source>
</evidence>
<feature type="transmembrane region" description="Helical" evidence="7">
    <location>
        <begin position="83"/>
        <end position="108"/>
    </location>
</feature>
<keyword evidence="6 7" id="KW-0472">Membrane</keyword>
<organism evidence="8 9">
    <name type="scientific">Candidatus Tidjanibacter faecipullorum</name>
    <dbReference type="NCBI Taxonomy" id="2838766"/>
    <lineage>
        <taxon>Bacteria</taxon>
        <taxon>Pseudomonadati</taxon>
        <taxon>Bacteroidota</taxon>
        <taxon>Bacteroidia</taxon>
        <taxon>Bacteroidales</taxon>
        <taxon>Rikenellaceae</taxon>
        <taxon>Tidjanibacter</taxon>
    </lineage>
</organism>
<reference evidence="8" key="1">
    <citation type="journal article" date="2021" name="PeerJ">
        <title>Extensive microbial diversity within the chicken gut microbiome revealed by metagenomics and culture.</title>
        <authorList>
            <person name="Gilroy R."/>
            <person name="Ravi A."/>
            <person name="Getino M."/>
            <person name="Pursley I."/>
            <person name="Horton D.L."/>
            <person name="Alikhan N.F."/>
            <person name="Baker D."/>
            <person name="Gharbi K."/>
            <person name="Hall N."/>
            <person name="Watson M."/>
            <person name="Adriaenssens E.M."/>
            <person name="Foster-Nyarko E."/>
            <person name="Jarju S."/>
            <person name="Secka A."/>
            <person name="Antonio M."/>
            <person name="Oren A."/>
            <person name="Chaudhuri R.R."/>
            <person name="La Ragione R."/>
            <person name="Hildebrand F."/>
            <person name="Pallen M.J."/>
        </authorList>
    </citation>
    <scope>NUCLEOTIDE SEQUENCE</scope>
    <source>
        <strain evidence="8">ChiHjej11B10-19426</strain>
    </source>
</reference>
<feature type="transmembrane region" description="Helical" evidence="7">
    <location>
        <begin position="425"/>
        <end position="445"/>
    </location>
</feature>
<comment type="similarity">
    <text evidence="2">Belongs to the UPF0718 family.</text>
</comment>